<organism evidence="2 3">
    <name type="scientific">Mesorhizobium qingshengii</name>
    <dbReference type="NCBI Taxonomy" id="1165689"/>
    <lineage>
        <taxon>Bacteria</taxon>
        <taxon>Pseudomonadati</taxon>
        <taxon>Pseudomonadota</taxon>
        <taxon>Alphaproteobacteria</taxon>
        <taxon>Hyphomicrobiales</taxon>
        <taxon>Phyllobacteriaceae</taxon>
        <taxon>Mesorhizobium</taxon>
    </lineage>
</organism>
<reference evidence="2 3" key="1">
    <citation type="submission" date="2016-10" db="EMBL/GenBank/DDBJ databases">
        <authorList>
            <person name="de Groot N.N."/>
        </authorList>
    </citation>
    <scope>NUCLEOTIDE SEQUENCE [LARGE SCALE GENOMIC DNA]</scope>
    <source>
        <strain evidence="2 3">CGMCC 1.12097</strain>
    </source>
</reference>
<feature type="region of interest" description="Disordered" evidence="1">
    <location>
        <begin position="65"/>
        <end position="88"/>
    </location>
</feature>
<gene>
    <name evidence="2" type="ORF">SAMN02927914_06843</name>
</gene>
<protein>
    <submittedName>
        <fullName evidence="2">Uncharacterized protein</fullName>
    </submittedName>
</protein>
<proteinExistence type="predicted"/>
<evidence type="ECO:0000313" key="3">
    <source>
        <dbReference type="Proteomes" id="UP000198588"/>
    </source>
</evidence>
<accession>A0A1G5ZZF3</accession>
<dbReference type="RefSeq" id="WP_244530012.1">
    <property type="nucleotide sequence ID" value="NZ_FMXM01000090.1"/>
</dbReference>
<dbReference type="AlphaFoldDB" id="A0A1G5ZZF3"/>
<evidence type="ECO:0000313" key="2">
    <source>
        <dbReference type="EMBL" id="SDB00075.1"/>
    </source>
</evidence>
<dbReference type="STRING" id="1165689.SAMN02927914_06843"/>
<sequence length="499" mass="53895">MDNTGLGWPYDASKQNGPNADIQPWVASLTGIGGATDDYMQQYREQQLSLERQLSELNADADNGAIRRTSIGGSPSLRDNQISSAGHSIDTSYSSEAYSSFSEEPAIAPPQRKKSGGLKSLLKTVTKVKKAMGTCCSKSSVSTRHATYDTRHATYDTEELPRESTASDSESRISSLRVSLGTRPDRLRRGGDAPLEQHQIQQAAYHMGAHVVGDGVSSPIRLATAGQTVHDVRLLLKHGRGNVKADDIPSHGHNGIGSSVAKLAPGGTAKVAVAVVMGAAACDQTAPLSAIVHAPHMAADERSTSSHASVSMKEITDEGDEIPVMAGHTWNELRRGSRDPKSTVVMDAWANGPAVRLKDSAWSGEPAEDGPWSMDKSRAEHLKSRLEGLIPLVHPDTDEQTAANLRERQTRPVAWEKYAEPQVISPEFADSVREALSRVPENQQKEIASRMIQEAYGMDPSSYTHQYAVDSVLVAANQLDSLPRPPVVPYSTPPGYQRR</sequence>
<name>A0A1G5ZZF3_9HYPH</name>
<dbReference type="Proteomes" id="UP000198588">
    <property type="component" value="Unassembled WGS sequence"/>
</dbReference>
<evidence type="ECO:0000256" key="1">
    <source>
        <dbReference type="SAM" id="MobiDB-lite"/>
    </source>
</evidence>
<feature type="compositionally biased region" description="Basic and acidic residues" evidence="1">
    <location>
        <begin position="153"/>
        <end position="162"/>
    </location>
</feature>
<feature type="compositionally biased region" description="Polar residues" evidence="1">
    <location>
        <begin position="71"/>
        <end position="88"/>
    </location>
</feature>
<dbReference type="EMBL" id="FMXM01000090">
    <property type="protein sequence ID" value="SDB00075.1"/>
    <property type="molecule type" value="Genomic_DNA"/>
</dbReference>
<feature type="compositionally biased region" description="Polar residues" evidence="1">
    <location>
        <begin position="164"/>
        <end position="175"/>
    </location>
</feature>
<feature type="region of interest" description="Disordered" evidence="1">
    <location>
        <begin position="153"/>
        <end position="175"/>
    </location>
</feature>
<feature type="region of interest" description="Disordered" evidence="1">
    <location>
        <begin position="1"/>
        <end position="20"/>
    </location>
</feature>